<dbReference type="PANTHER" id="PTHR28159">
    <property type="entry name" value="TRAFFICKING PROTEIN PARTICLE COMPLEX II-SPECIFIC SUBUNIT 65"/>
    <property type="match status" value="1"/>
</dbReference>
<reference evidence="1 2" key="1">
    <citation type="journal article" date="2011" name="Science">
        <title>Comparative functional genomics of the fission yeasts.</title>
        <authorList>
            <person name="Rhind N."/>
            <person name="Chen Z."/>
            <person name="Yassour M."/>
            <person name="Thompson D.A."/>
            <person name="Haas B.J."/>
            <person name="Habib N."/>
            <person name="Wapinski I."/>
            <person name="Roy S."/>
            <person name="Lin M.F."/>
            <person name="Heiman D.I."/>
            <person name="Young S.K."/>
            <person name="Furuya K."/>
            <person name="Guo Y."/>
            <person name="Pidoux A."/>
            <person name="Chen H.M."/>
            <person name="Robbertse B."/>
            <person name="Goldberg J.M."/>
            <person name="Aoki K."/>
            <person name="Bayne E.H."/>
            <person name="Berlin A.M."/>
            <person name="Desjardins C.A."/>
            <person name="Dobbs E."/>
            <person name="Dukaj L."/>
            <person name="Fan L."/>
            <person name="FitzGerald M.G."/>
            <person name="French C."/>
            <person name="Gujja S."/>
            <person name="Hansen K."/>
            <person name="Keifenheim D."/>
            <person name="Levin J.Z."/>
            <person name="Mosher R.A."/>
            <person name="Mueller C.A."/>
            <person name="Pfiffner J."/>
            <person name="Priest M."/>
            <person name="Russ C."/>
            <person name="Smialowska A."/>
            <person name="Swoboda P."/>
            <person name="Sykes S.M."/>
            <person name="Vaughn M."/>
            <person name="Vengrova S."/>
            <person name="Yoder R."/>
            <person name="Zeng Q."/>
            <person name="Allshire R."/>
            <person name="Baulcombe D."/>
            <person name="Birren B.W."/>
            <person name="Brown W."/>
            <person name="Ekwall K."/>
            <person name="Kellis M."/>
            <person name="Leatherwood J."/>
            <person name="Levin H."/>
            <person name="Margalit H."/>
            <person name="Martienssen R."/>
            <person name="Nieduszynski C.A."/>
            <person name="Spatafora J.W."/>
            <person name="Friedman N."/>
            <person name="Dalgaard J.Z."/>
            <person name="Baumann P."/>
            <person name="Niki H."/>
            <person name="Regev A."/>
            <person name="Nusbaum C."/>
        </authorList>
    </citation>
    <scope>NUCLEOTIDE SEQUENCE [LARGE SCALE GENOMIC DNA]</scope>
    <source>
        <strain evidence="2">OY26 / ATCC MYA-4695 / CBS 11777 / NBRC 106824 / NRRL Y48691</strain>
    </source>
</reference>
<dbReference type="AlphaFoldDB" id="S9W4P0"/>
<dbReference type="STRING" id="653667.S9W4P0"/>
<dbReference type="InterPro" id="IPR024662">
    <property type="entry name" value="Trs65"/>
</dbReference>
<dbReference type="PANTHER" id="PTHR28159:SF1">
    <property type="entry name" value="TRAFFICKING PROTEIN PARTICLE COMPLEX II-SPECIFIC SUBUNIT 65"/>
    <property type="match status" value="1"/>
</dbReference>
<evidence type="ECO:0000313" key="1">
    <source>
        <dbReference type="EMBL" id="EPY53489.1"/>
    </source>
</evidence>
<name>S9W4P0_SCHCR</name>
<dbReference type="GO" id="GO:0006891">
    <property type="term" value="P:intra-Golgi vesicle-mediated transport"/>
    <property type="evidence" value="ECO:0007669"/>
    <property type="project" value="InterPro"/>
</dbReference>
<sequence length="509" mass="57102">MQEESVKLDFFLSFSPVTEHELNFLNTYFSQSNQIKLYYGESFYVNIVLSKPSQEKFDQAFEEFNIEGNLYNNTPNNHSNLATSIRKTRAFSFTTKDLTALNWSDGEKDYRLFSRLIKLDTFSLPDHKLEIYVDNADSQQISDQSLLKAEGDATGDISSYIGNDGNDDYITDVDVDFNILGSLSNDARFQSNPPLLPASYISGNIQLEDLKSKPNHISKKRYFNCAIPVMVKLRSYMIDEITQYITFILAPDSSCHSFILKNFTPKSTSSSLALFGPKSADGFNATLTSPDLFSIIYQLKLQPSAYRIEIDCFCEGTIVRKLNGAYVKGMPFVYKHPSMFIMRKSNLHKHSKQVSSSGSTTTPTALLNLLDMSASAPSYVKVGTAFPVGINLYNPSDVPMELLIQVPLYTYDELFITDDGSNHAKTNDGLPSFPPTKPEQIIKLPGLIASTTSFHTGIVSPKCEKDFELQFLAYRTGSYDLSSITVEDIHRHVHNPRKVSDGLQIIVES</sequence>
<proteinExistence type="predicted"/>
<evidence type="ECO:0000313" key="2">
    <source>
        <dbReference type="Proteomes" id="UP000015464"/>
    </source>
</evidence>
<dbReference type="GeneID" id="25038822"/>
<dbReference type="HOGENOM" id="CLU_529092_0_0_1"/>
<dbReference type="OMA" id="PKCEKDF"/>
<dbReference type="RefSeq" id="XP_013021962.1">
    <property type="nucleotide sequence ID" value="XM_013166508.1"/>
</dbReference>
<gene>
    <name evidence="1" type="ORF">SPOG_04509</name>
</gene>
<protein>
    <submittedName>
        <fullName evidence="1">Uncharacterized protein</fullName>
    </submittedName>
</protein>
<keyword evidence="2" id="KW-1185">Reference proteome</keyword>
<dbReference type="Proteomes" id="UP000015464">
    <property type="component" value="Unassembled WGS sequence"/>
</dbReference>
<dbReference type="OrthoDB" id="5366571at2759"/>
<accession>S9W4P0</accession>
<dbReference type="EMBL" id="KE546988">
    <property type="protein sequence ID" value="EPY53489.1"/>
    <property type="molecule type" value="Genomic_DNA"/>
</dbReference>
<organism evidence="1 2">
    <name type="scientific">Schizosaccharomyces cryophilus (strain OY26 / ATCC MYA-4695 / CBS 11777 / NBRC 106824 / NRRL Y48691)</name>
    <name type="common">Fission yeast</name>
    <dbReference type="NCBI Taxonomy" id="653667"/>
    <lineage>
        <taxon>Eukaryota</taxon>
        <taxon>Fungi</taxon>
        <taxon>Dikarya</taxon>
        <taxon>Ascomycota</taxon>
        <taxon>Taphrinomycotina</taxon>
        <taxon>Schizosaccharomycetes</taxon>
        <taxon>Schizosaccharomycetales</taxon>
        <taxon>Schizosaccharomycetaceae</taxon>
        <taxon>Schizosaccharomyces</taxon>
    </lineage>
</organism>
<dbReference type="GO" id="GO:1990071">
    <property type="term" value="C:TRAPPII protein complex"/>
    <property type="evidence" value="ECO:0007669"/>
    <property type="project" value="InterPro"/>
</dbReference>
<dbReference type="GO" id="GO:0005802">
    <property type="term" value="C:trans-Golgi network"/>
    <property type="evidence" value="ECO:0007669"/>
    <property type="project" value="TreeGrafter"/>
</dbReference>